<dbReference type="Proteomes" id="UP001292094">
    <property type="component" value="Unassembled WGS sequence"/>
</dbReference>
<feature type="region of interest" description="Disordered" evidence="1">
    <location>
        <begin position="34"/>
        <end position="55"/>
    </location>
</feature>
<sequence>MGVAEIDGVKGGFGGVEREGFVGGVEWKVRQGEMYSCGPSSPTQHRKHQPRDVRPFQRNTQKNQEMCGLPKKHTVLITSAELTTKPDLRLDYLWVGQWSGMVEEWWNGWRWMERTRNGDGDGRGGDGGGGGGGMVVEGVEMDGEEEECWWNDMREIKEMK</sequence>
<gene>
    <name evidence="2" type="ORF">Pmani_027112</name>
</gene>
<proteinExistence type="predicted"/>
<keyword evidence="3" id="KW-1185">Reference proteome</keyword>
<evidence type="ECO:0000313" key="3">
    <source>
        <dbReference type="Proteomes" id="UP001292094"/>
    </source>
</evidence>
<evidence type="ECO:0000313" key="2">
    <source>
        <dbReference type="EMBL" id="KAK4300696.1"/>
    </source>
</evidence>
<accession>A0AAE1TX72</accession>
<dbReference type="EMBL" id="JAWZYT010003003">
    <property type="protein sequence ID" value="KAK4300696.1"/>
    <property type="molecule type" value="Genomic_DNA"/>
</dbReference>
<reference evidence="2" key="1">
    <citation type="submission" date="2023-11" db="EMBL/GenBank/DDBJ databases">
        <title>Genome assemblies of two species of porcelain crab, Petrolisthes cinctipes and Petrolisthes manimaculis (Anomura: Porcellanidae).</title>
        <authorList>
            <person name="Angst P."/>
        </authorList>
    </citation>
    <scope>NUCLEOTIDE SEQUENCE</scope>
    <source>
        <strain evidence="2">PB745_02</strain>
        <tissue evidence="2">Gill</tissue>
    </source>
</reference>
<name>A0AAE1TX72_9EUCA</name>
<protein>
    <submittedName>
        <fullName evidence="2">Uncharacterized protein</fullName>
    </submittedName>
</protein>
<dbReference type="AlphaFoldDB" id="A0AAE1TX72"/>
<comment type="caution">
    <text evidence="2">The sequence shown here is derived from an EMBL/GenBank/DDBJ whole genome shotgun (WGS) entry which is preliminary data.</text>
</comment>
<organism evidence="2 3">
    <name type="scientific">Petrolisthes manimaculis</name>
    <dbReference type="NCBI Taxonomy" id="1843537"/>
    <lineage>
        <taxon>Eukaryota</taxon>
        <taxon>Metazoa</taxon>
        <taxon>Ecdysozoa</taxon>
        <taxon>Arthropoda</taxon>
        <taxon>Crustacea</taxon>
        <taxon>Multicrustacea</taxon>
        <taxon>Malacostraca</taxon>
        <taxon>Eumalacostraca</taxon>
        <taxon>Eucarida</taxon>
        <taxon>Decapoda</taxon>
        <taxon>Pleocyemata</taxon>
        <taxon>Anomura</taxon>
        <taxon>Galatheoidea</taxon>
        <taxon>Porcellanidae</taxon>
        <taxon>Petrolisthes</taxon>
    </lineage>
</organism>
<evidence type="ECO:0000256" key="1">
    <source>
        <dbReference type="SAM" id="MobiDB-lite"/>
    </source>
</evidence>